<keyword evidence="4" id="KW-0378">Hydrolase</keyword>
<dbReference type="Gene3D" id="3.40.50.1820">
    <property type="entry name" value="alpha/beta hydrolase"/>
    <property type="match status" value="1"/>
</dbReference>
<organism evidence="4 5">
    <name type="scientific">Desulfovibrio legallii</name>
    <dbReference type="NCBI Taxonomy" id="571438"/>
    <lineage>
        <taxon>Bacteria</taxon>
        <taxon>Pseudomonadati</taxon>
        <taxon>Thermodesulfobacteriota</taxon>
        <taxon>Desulfovibrionia</taxon>
        <taxon>Desulfovibrionales</taxon>
        <taxon>Desulfovibrionaceae</taxon>
        <taxon>Desulfovibrio</taxon>
    </lineage>
</organism>
<dbReference type="SUPFAM" id="SSF53474">
    <property type="entry name" value="alpha/beta-Hydrolases"/>
    <property type="match status" value="1"/>
</dbReference>
<name>A0A1G7HTL0_9BACT</name>
<evidence type="ECO:0000256" key="1">
    <source>
        <dbReference type="SAM" id="MobiDB-lite"/>
    </source>
</evidence>
<dbReference type="GO" id="GO:0016787">
    <property type="term" value="F:hydrolase activity"/>
    <property type="evidence" value="ECO:0007669"/>
    <property type="project" value="UniProtKB-KW"/>
</dbReference>
<gene>
    <name evidence="4" type="ORF">SAMN05192586_10125</name>
</gene>
<dbReference type="PIRSF" id="PIRSF031982">
    <property type="entry name" value="UCP031982_abhydr"/>
    <property type="match status" value="1"/>
</dbReference>
<feature type="signal peptide" evidence="2">
    <location>
        <begin position="1"/>
        <end position="21"/>
    </location>
</feature>
<evidence type="ECO:0000313" key="4">
    <source>
        <dbReference type="EMBL" id="SDF03676.1"/>
    </source>
</evidence>
<dbReference type="InterPro" id="IPR029058">
    <property type="entry name" value="AB_hydrolase_fold"/>
</dbReference>
<reference evidence="5" key="1">
    <citation type="submission" date="2016-10" db="EMBL/GenBank/DDBJ databases">
        <authorList>
            <person name="Varghese N."/>
            <person name="Submissions S."/>
        </authorList>
    </citation>
    <scope>NUCLEOTIDE SEQUENCE [LARGE SCALE GENOMIC DNA]</scope>
    <source>
        <strain evidence="5">KHC7</strain>
    </source>
</reference>
<feature type="region of interest" description="Disordered" evidence="1">
    <location>
        <begin position="337"/>
        <end position="371"/>
    </location>
</feature>
<keyword evidence="5" id="KW-1185">Reference proteome</keyword>
<evidence type="ECO:0000259" key="3">
    <source>
        <dbReference type="Pfam" id="PF01738"/>
    </source>
</evidence>
<feature type="compositionally biased region" description="Pro residues" evidence="1">
    <location>
        <begin position="341"/>
        <end position="364"/>
    </location>
</feature>
<dbReference type="RefSeq" id="WP_092152309.1">
    <property type="nucleotide sequence ID" value="NZ_FNBX01000001.1"/>
</dbReference>
<dbReference type="Pfam" id="PF01738">
    <property type="entry name" value="DLH"/>
    <property type="match status" value="1"/>
</dbReference>
<dbReference type="Proteomes" id="UP000199355">
    <property type="component" value="Unassembled WGS sequence"/>
</dbReference>
<evidence type="ECO:0000313" key="5">
    <source>
        <dbReference type="Proteomes" id="UP000199355"/>
    </source>
</evidence>
<dbReference type="OrthoDB" id="192696at2"/>
<dbReference type="STRING" id="571438.SAMN05192586_10125"/>
<feature type="chain" id="PRO_5011741217" evidence="2">
    <location>
        <begin position="22"/>
        <end position="371"/>
    </location>
</feature>
<protein>
    <submittedName>
        <fullName evidence="4">Predicted dienelactone hydrolase</fullName>
    </submittedName>
</protein>
<dbReference type="AlphaFoldDB" id="A0A1G7HTL0"/>
<dbReference type="EMBL" id="FNBX01000001">
    <property type="protein sequence ID" value="SDF03676.1"/>
    <property type="molecule type" value="Genomic_DNA"/>
</dbReference>
<keyword evidence="2" id="KW-0732">Signal</keyword>
<dbReference type="PANTHER" id="PTHR22946">
    <property type="entry name" value="DIENELACTONE HYDROLASE DOMAIN-CONTAINING PROTEIN-RELATED"/>
    <property type="match status" value="1"/>
</dbReference>
<dbReference type="InterPro" id="IPR016986">
    <property type="entry name" value="UCP031982_abhydr"/>
</dbReference>
<dbReference type="InterPro" id="IPR050261">
    <property type="entry name" value="FrsA_esterase"/>
</dbReference>
<evidence type="ECO:0000256" key="2">
    <source>
        <dbReference type="SAM" id="SignalP"/>
    </source>
</evidence>
<feature type="domain" description="Dienelactone hydrolase" evidence="3">
    <location>
        <begin position="72"/>
        <end position="178"/>
    </location>
</feature>
<accession>A0A1G7HTL0</accession>
<dbReference type="InterPro" id="IPR002925">
    <property type="entry name" value="Dienelactn_hydro"/>
</dbReference>
<sequence length="371" mass="40221">MRILAVLFFLLVAALPCGARADEPYQPGFRTLGSWSTAEGLRLDVNVWYPSTRQARDLSYPPWEFSAARGGKPAEGRFPLLLLSHGTAGTRFSYHDTASWLASRGFVVAAPTHARDNMDNMDDLFSWRQLDARVRELSGVIDLLLADPETAPSVDAERIGVLGFGSGGTAALLLGGALPDCSGWNSYCGVAGHADMYCNVWARQRMDKLCRSLPLTKSLADPRVRAVAAVAPGFGMLFSRASFRWFYPPLLLVAAQQDQDNLPALHARHIYESMGKKPRWLYLPGADAAAFAAPCPEALAAELPELCRPMAQPSRAAQHQKLNAALADFFLHYLGGASTPPHIPPPPDLTPPPPAPQPAPPPAPKTRKKRG</sequence>
<proteinExistence type="predicted"/>